<dbReference type="KEGG" id="dvl:Dvul_0545"/>
<sequence length="172" mass="19033">MTQQEVILRAIRERRSVRHYTGEPVARETVRTILDAGRWAPSGLNNQPWRFLVVFPGDPRQEVLAGLTKYARIVREAGVLIMVCLERQRMYNAMKDHQGAGACIQNMLLGAHAVGLGAVWLGEIVNRGDEVLTATGLSPERLELMAVVALGHPERAGGGDRIPLDDMLLEPF</sequence>
<evidence type="ECO:0000259" key="1">
    <source>
        <dbReference type="Pfam" id="PF00881"/>
    </source>
</evidence>
<dbReference type="SUPFAM" id="SSF55469">
    <property type="entry name" value="FMN-dependent nitroreductase-like"/>
    <property type="match status" value="1"/>
</dbReference>
<dbReference type="RefSeq" id="WP_011791681.1">
    <property type="nucleotide sequence ID" value="NC_008751.1"/>
</dbReference>
<dbReference type="Pfam" id="PF00881">
    <property type="entry name" value="Nitroreductase"/>
    <property type="match status" value="2"/>
</dbReference>
<dbReference type="InterPro" id="IPR050627">
    <property type="entry name" value="Nitroreductase/BluB"/>
</dbReference>
<gene>
    <name evidence="2" type="ordered locus">Dvul_0545</name>
</gene>
<feature type="domain" description="Nitroreductase" evidence="1">
    <location>
        <begin position="11"/>
        <end position="60"/>
    </location>
</feature>
<evidence type="ECO:0000313" key="3">
    <source>
        <dbReference type="Proteomes" id="UP000009173"/>
    </source>
</evidence>
<dbReference type="InterPro" id="IPR029479">
    <property type="entry name" value="Nitroreductase"/>
</dbReference>
<dbReference type="AlphaFoldDB" id="A0A0H3A5H3"/>
<dbReference type="InterPro" id="IPR000415">
    <property type="entry name" value="Nitroreductase-like"/>
</dbReference>
<proteinExistence type="predicted"/>
<dbReference type="HOGENOM" id="CLU_070764_7_1_7"/>
<dbReference type="Gene3D" id="3.40.109.10">
    <property type="entry name" value="NADH Oxidase"/>
    <property type="match status" value="1"/>
</dbReference>
<dbReference type="PANTHER" id="PTHR23026:SF123">
    <property type="entry name" value="NAD(P)H NITROREDUCTASE RV3131-RELATED"/>
    <property type="match status" value="1"/>
</dbReference>
<dbReference type="PANTHER" id="PTHR23026">
    <property type="entry name" value="NADPH NITROREDUCTASE"/>
    <property type="match status" value="1"/>
</dbReference>
<reference evidence="3" key="1">
    <citation type="journal article" date="2009" name="Environ. Microbiol.">
        <title>Contribution of mobile genetic elements to Desulfovibrio vulgaris genome plasticity.</title>
        <authorList>
            <person name="Walker C.B."/>
            <person name="Stolyar S."/>
            <person name="Chivian D."/>
            <person name="Pinel N."/>
            <person name="Gabster J.A."/>
            <person name="Dehal P.S."/>
            <person name="He Z."/>
            <person name="Yang Z.K."/>
            <person name="Yen H.C."/>
            <person name="Zhou J."/>
            <person name="Wall J.D."/>
            <person name="Hazen T.C."/>
            <person name="Arkin A.P."/>
            <person name="Stahl D.A."/>
        </authorList>
    </citation>
    <scope>NUCLEOTIDE SEQUENCE [LARGE SCALE GENOMIC DNA]</scope>
    <source>
        <strain evidence="3">DP4</strain>
    </source>
</reference>
<name>A0A0H3A5H3_NITV4</name>
<dbReference type="EMBL" id="CP000527">
    <property type="protein sequence ID" value="ABM27568.1"/>
    <property type="molecule type" value="Genomic_DNA"/>
</dbReference>
<evidence type="ECO:0000313" key="2">
    <source>
        <dbReference type="EMBL" id="ABM27568.1"/>
    </source>
</evidence>
<dbReference type="Proteomes" id="UP000009173">
    <property type="component" value="Chromosome"/>
</dbReference>
<organism evidence="2 3">
    <name type="scientific">Nitratidesulfovibrio vulgaris (strain DP4)</name>
    <name type="common">Desulfovibrio vulgaris</name>
    <dbReference type="NCBI Taxonomy" id="391774"/>
    <lineage>
        <taxon>Bacteria</taxon>
        <taxon>Pseudomonadati</taxon>
        <taxon>Thermodesulfobacteriota</taxon>
        <taxon>Desulfovibrionia</taxon>
        <taxon>Desulfovibrionales</taxon>
        <taxon>Desulfovibrionaceae</taxon>
        <taxon>Nitratidesulfovibrio</taxon>
    </lineage>
</organism>
<dbReference type="GO" id="GO:0016491">
    <property type="term" value="F:oxidoreductase activity"/>
    <property type="evidence" value="ECO:0007669"/>
    <property type="project" value="InterPro"/>
</dbReference>
<protein>
    <submittedName>
        <fullName evidence="2">Nitroreductase</fullName>
    </submittedName>
</protein>
<accession>A0A0H3A5H3</accession>
<dbReference type="CDD" id="cd02062">
    <property type="entry name" value="Nitro_FMN_reductase"/>
    <property type="match status" value="1"/>
</dbReference>
<feature type="domain" description="Nitroreductase" evidence="1">
    <location>
        <begin position="68"/>
        <end position="152"/>
    </location>
</feature>